<evidence type="ECO:0000313" key="2">
    <source>
        <dbReference type="Proteomes" id="UP000351155"/>
    </source>
</evidence>
<evidence type="ECO:0000313" key="1">
    <source>
        <dbReference type="EMBL" id="VFS44010.1"/>
    </source>
</evidence>
<protein>
    <submittedName>
        <fullName evidence="1">Uncharacterized protein</fullName>
    </submittedName>
</protein>
<reference evidence="1 2" key="1">
    <citation type="submission" date="2019-03" db="EMBL/GenBank/DDBJ databases">
        <authorList>
            <consortium name="Pathogen Informatics"/>
        </authorList>
    </citation>
    <scope>NUCLEOTIDE SEQUENCE [LARGE SCALE GENOMIC DNA]</scope>
    <source>
        <strain evidence="1 2">NCTC12126</strain>
    </source>
</reference>
<gene>
    <name evidence="1" type="ORF">NCTC12126_05285</name>
</gene>
<accession>A0A484Z6F9</accession>
<name>A0A484Z6F9_9ENTR</name>
<proteinExistence type="predicted"/>
<dbReference type="Proteomes" id="UP000351155">
    <property type="component" value="Unassembled WGS sequence"/>
</dbReference>
<dbReference type="EMBL" id="CAADIW010000070">
    <property type="protein sequence ID" value="VFS44010.1"/>
    <property type="molecule type" value="Genomic_DNA"/>
</dbReference>
<organism evidence="1 2">
    <name type="scientific">Enterobacter cancerogenus</name>
    <dbReference type="NCBI Taxonomy" id="69218"/>
    <lineage>
        <taxon>Bacteria</taxon>
        <taxon>Pseudomonadati</taxon>
        <taxon>Pseudomonadota</taxon>
        <taxon>Gammaproteobacteria</taxon>
        <taxon>Enterobacterales</taxon>
        <taxon>Enterobacteriaceae</taxon>
        <taxon>Enterobacter</taxon>
        <taxon>Enterobacter cloacae complex</taxon>
    </lineage>
</organism>
<sequence>MDDVLLVSNVCGGQMSASVANSAFFTSSRSDAASITRSAAASALMSVTGVSRARM</sequence>
<dbReference type="AlphaFoldDB" id="A0A484Z6F9"/>